<evidence type="ECO:0000256" key="1">
    <source>
        <dbReference type="SAM" id="MobiDB-lite"/>
    </source>
</evidence>
<evidence type="ECO:0000313" key="2">
    <source>
        <dbReference type="EMBL" id="XDV65893.1"/>
    </source>
</evidence>
<protein>
    <submittedName>
        <fullName evidence="2">Uncharacterized protein</fullName>
    </submittedName>
</protein>
<feature type="region of interest" description="Disordered" evidence="1">
    <location>
        <begin position="146"/>
        <end position="182"/>
    </location>
</feature>
<feature type="compositionally biased region" description="Gly residues" evidence="1">
    <location>
        <begin position="172"/>
        <end position="182"/>
    </location>
</feature>
<name>A0AB39Y799_9ACTN</name>
<dbReference type="RefSeq" id="WP_369778653.1">
    <property type="nucleotide sequence ID" value="NZ_CP165727.1"/>
</dbReference>
<feature type="compositionally biased region" description="Basic and acidic residues" evidence="1">
    <location>
        <begin position="146"/>
        <end position="159"/>
    </location>
</feature>
<proteinExistence type="predicted"/>
<dbReference type="AlphaFoldDB" id="A0AB39Y799"/>
<sequence>MAEENAPGGLAGLGGLNSGLADAIRRQAASQQAAADLKIEHDTLSEYQKMVDDLLDDLTGSAADHKKLATNTLPAAKLGSGFPEADALFKSYTTVVSELEKLSKGLAGLIEAMGIAILMAGKGYSGVDEDTQRRMAAIAKKAKEEYVPERDPYVEEQRKLAASKHPGPETPGTGGNAKGGNY</sequence>
<accession>A0AB39Y799</accession>
<reference evidence="2" key="1">
    <citation type="submission" date="2024-08" db="EMBL/GenBank/DDBJ databases">
        <authorList>
            <person name="Yu S.T."/>
        </authorList>
    </citation>
    <scope>NUCLEOTIDE SEQUENCE</scope>
    <source>
        <strain evidence="2">R33</strain>
    </source>
</reference>
<organism evidence="2">
    <name type="scientific">Streptomyces sp. R33</name>
    <dbReference type="NCBI Taxonomy" id="3238629"/>
    <lineage>
        <taxon>Bacteria</taxon>
        <taxon>Bacillati</taxon>
        <taxon>Actinomycetota</taxon>
        <taxon>Actinomycetes</taxon>
        <taxon>Kitasatosporales</taxon>
        <taxon>Streptomycetaceae</taxon>
        <taxon>Streptomyces</taxon>
    </lineage>
</organism>
<dbReference type="EMBL" id="CP165727">
    <property type="protein sequence ID" value="XDV65893.1"/>
    <property type="molecule type" value="Genomic_DNA"/>
</dbReference>
<gene>
    <name evidence="2" type="ORF">AB5J51_24635</name>
</gene>